<dbReference type="OrthoDB" id="8110916at2759"/>
<reference evidence="2" key="3">
    <citation type="submission" date="2018-08" db="UniProtKB">
        <authorList>
            <consortium name="EnsemblPlants"/>
        </authorList>
    </citation>
    <scope>IDENTIFICATION</scope>
    <source>
        <strain evidence="2">cv. Bd21</strain>
    </source>
</reference>
<organism evidence="1">
    <name type="scientific">Brachypodium distachyon</name>
    <name type="common">Purple false brome</name>
    <name type="synonym">Trachynia distachya</name>
    <dbReference type="NCBI Taxonomy" id="15368"/>
    <lineage>
        <taxon>Eukaryota</taxon>
        <taxon>Viridiplantae</taxon>
        <taxon>Streptophyta</taxon>
        <taxon>Embryophyta</taxon>
        <taxon>Tracheophyta</taxon>
        <taxon>Spermatophyta</taxon>
        <taxon>Magnoliopsida</taxon>
        <taxon>Liliopsida</taxon>
        <taxon>Poales</taxon>
        <taxon>Poaceae</taxon>
        <taxon>BOP clade</taxon>
        <taxon>Pooideae</taxon>
        <taxon>Stipodae</taxon>
        <taxon>Brachypodieae</taxon>
        <taxon>Brachypodium</taxon>
    </lineage>
</organism>
<sequence>MRRLLATGRRCCGGPTRVRMLCPAGVLCPTQGSALRRGGRVVCSEVTADGSVVGLFMAWWATAMLPFSSVGVARSSACGGCGLRRRLLWCVSVVGLVAAGENLALTRSVSETTTSLDVASFLKLPLCRSATSHPSQTRSF</sequence>
<dbReference type="Gramene" id="KQJ88684">
    <property type="protein sequence ID" value="KQJ88684"/>
    <property type="gene ID" value="BRADI_4g20541v3"/>
</dbReference>
<accession>A0A0Q3EQU4</accession>
<gene>
    <name evidence="1" type="ORF">BRADI_4g20541v3</name>
</gene>
<dbReference type="AlphaFoldDB" id="A0A0Q3EQU4"/>
<name>A0A0Q3EQU4_BRADI</name>
<reference evidence="1" key="2">
    <citation type="submission" date="2017-06" db="EMBL/GenBank/DDBJ databases">
        <title>WGS assembly of Brachypodium distachyon.</title>
        <authorList>
            <consortium name="The International Brachypodium Initiative"/>
            <person name="Lucas S."/>
            <person name="Harmon-Smith M."/>
            <person name="Lail K."/>
            <person name="Tice H."/>
            <person name="Grimwood J."/>
            <person name="Bruce D."/>
            <person name="Barry K."/>
            <person name="Shu S."/>
            <person name="Lindquist E."/>
            <person name="Wang M."/>
            <person name="Pitluck S."/>
            <person name="Vogel J.P."/>
            <person name="Garvin D.F."/>
            <person name="Mockler T.C."/>
            <person name="Schmutz J."/>
            <person name="Rokhsar D."/>
            <person name="Bevan M.W."/>
        </authorList>
    </citation>
    <scope>NUCLEOTIDE SEQUENCE</scope>
    <source>
        <strain evidence="1">Bd21</strain>
    </source>
</reference>
<protein>
    <submittedName>
        <fullName evidence="1 2">Uncharacterized protein</fullName>
    </submittedName>
</protein>
<evidence type="ECO:0000313" key="3">
    <source>
        <dbReference type="Proteomes" id="UP000008810"/>
    </source>
</evidence>
<evidence type="ECO:0000313" key="2">
    <source>
        <dbReference type="EnsemblPlants" id="KQJ88684"/>
    </source>
</evidence>
<evidence type="ECO:0000313" key="1">
    <source>
        <dbReference type="EMBL" id="KQJ88684.1"/>
    </source>
</evidence>
<reference evidence="1 2" key="1">
    <citation type="journal article" date="2010" name="Nature">
        <title>Genome sequencing and analysis of the model grass Brachypodium distachyon.</title>
        <authorList>
            <consortium name="International Brachypodium Initiative"/>
        </authorList>
    </citation>
    <scope>NUCLEOTIDE SEQUENCE [LARGE SCALE GENOMIC DNA]</scope>
    <source>
        <strain evidence="1 2">Bd21</strain>
    </source>
</reference>
<keyword evidence="3" id="KW-1185">Reference proteome</keyword>
<dbReference type="EMBL" id="CM000883">
    <property type="protein sequence ID" value="KQJ88684.1"/>
    <property type="molecule type" value="Genomic_DNA"/>
</dbReference>
<dbReference type="Proteomes" id="UP000008810">
    <property type="component" value="Chromosome 4"/>
</dbReference>
<dbReference type="InParanoid" id="A0A0Q3EQU4"/>
<proteinExistence type="predicted"/>
<dbReference type="EnsemblPlants" id="KQJ88684">
    <property type="protein sequence ID" value="KQJ88684"/>
    <property type="gene ID" value="BRADI_4g20541v3"/>
</dbReference>